<dbReference type="RefSeq" id="WP_386062884.1">
    <property type="nucleotide sequence ID" value="NZ_JBHLTQ010000004.1"/>
</dbReference>
<keyword evidence="3" id="KW-1185">Reference proteome</keyword>
<accession>A0ABV6QAP9</accession>
<evidence type="ECO:0000313" key="2">
    <source>
        <dbReference type="EMBL" id="MFC0604740.1"/>
    </source>
</evidence>
<keyword evidence="1" id="KW-0472">Membrane</keyword>
<evidence type="ECO:0000313" key="3">
    <source>
        <dbReference type="Proteomes" id="UP001589832"/>
    </source>
</evidence>
<evidence type="ECO:0000256" key="1">
    <source>
        <dbReference type="SAM" id="Phobius"/>
    </source>
</evidence>
<reference evidence="2 3" key="1">
    <citation type="submission" date="2024-09" db="EMBL/GenBank/DDBJ databases">
        <authorList>
            <person name="Sun Q."/>
            <person name="Mori K."/>
        </authorList>
    </citation>
    <scope>NUCLEOTIDE SEQUENCE [LARGE SCALE GENOMIC DNA]</scope>
    <source>
        <strain evidence="2 3">NCAIM B.02481</strain>
    </source>
</reference>
<dbReference type="EMBL" id="JBHLTQ010000004">
    <property type="protein sequence ID" value="MFC0604740.1"/>
    <property type="molecule type" value="Genomic_DNA"/>
</dbReference>
<keyword evidence="1" id="KW-1133">Transmembrane helix</keyword>
<dbReference type="Proteomes" id="UP001589832">
    <property type="component" value="Unassembled WGS sequence"/>
</dbReference>
<gene>
    <name evidence="2" type="ORF">ACFFGA_09255</name>
</gene>
<organism evidence="2 3">
    <name type="scientific">Winogradskyella pulchriflava</name>
    <dbReference type="NCBI Taxonomy" id="1110688"/>
    <lineage>
        <taxon>Bacteria</taxon>
        <taxon>Pseudomonadati</taxon>
        <taxon>Bacteroidota</taxon>
        <taxon>Flavobacteriia</taxon>
        <taxon>Flavobacteriales</taxon>
        <taxon>Flavobacteriaceae</taxon>
        <taxon>Winogradskyella</taxon>
    </lineage>
</organism>
<sequence>MTNLYKFNKIILIITLILYLTLILGLYAQIVLGAVQLLSAISITFLWEKFENRNKKQLMIYWFVVIIYGIGWLIEINLNDFWWLGIIIIPMSIAIYFVWILNNLKNLNNGNAINQ</sequence>
<feature type="transmembrane region" description="Helical" evidence="1">
    <location>
        <begin position="81"/>
        <end position="101"/>
    </location>
</feature>
<feature type="transmembrane region" description="Helical" evidence="1">
    <location>
        <begin position="59"/>
        <end position="75"/>
    </location>
</feature>
<protein>
    <submittedName>
        <fullName evidence="2">Uncharacterized protein</fullName>
    </submittedName>
</protein>
<feature type="transmembrane region" description="Helical" evidence="1">
    <location>
        <begin position="7"/>
        <end position="24"/>
    </location>
</feature>
<proteinExistence type="predicted"/>
<name>A0ABV6QAP9_9FLAO</name>
<comment type="caution">
    <text evidence="2">The sequence shown here is derived from an EMBL/GenBank/DDBJ whole genome shotgun (WGS) entry which is preliminary data.</text>
</comment>
<keyword evidence="1" id="KW-0812">Transmembrane</keyword>